<dbReference type="RefSeq" id="WP_214171127.1">
    <property type="nucleotide sequence ID" value="NZ_JAHCVJ010000003.1"/>
</dbReference>
<evidence type="ECO:0000259" key="1">
    <source>
        <dbReference type="Pfam" id="PF03781"/>
    </source>
</evidence>
<dbReference type="EMBL" id="JAHCVJ010000003">
    <property type="protein sequence ID" value="MBT0664347.1"/>
    <property type="molecule type" value="Genomic_DNA"/>
</dbReference>
<sequence length="343" mass="36277">MALPRGPLSETVEAASGGKQTVLYTAKGQPSYFNKIQAFNCEDVGTGFGTGKHPAFIVNGVEKSEIYIGTYQATIQNGEAVSLPNQDPAHDITYPDARAACSAAGAGFHLMTNWEWASIGLWRLMNNLDPLMGNNAQGEARFTTHDGIHITATLGPLCAERGRVLTGGGLRHDNTAYGIADLVGNVWEWVDGLYILGGAIHMPSDNNYSLAATALPDTGAKFDLIEAPPGSSRLFGIFQISDTQTCIRSGVVTGRGWIQESFGLIEVKDGYTPPIALKQALLQPVGSQAEYGDFIIDNYGGYPGSPVRGGSNISGNAAGLAALYTLLACDSGNLIGFRPAFIE</sequence>
<name>A0AAW4L459_9BACT</name>
<dbReference type="Pfam" id="PF03781">
    <property type="entry name" value="FGE-sulfatase"/>
    <property type="match status" value="1"/>
</dbReference>
<gene>
    <name evidence="2" type="ORF">KI809_08540</name>
</gene>
<dbReference type="InterPro" id="IPR005532">
    <property type="entry name" value="SUMF_dom"/>
</dbReference>
<dbReference type="InterPro" id="IPR042095">
    <property type="entry name" value="SUMF_sf"/>
</dbReference>
<dbReference type="Gene3D" id="3.90.1580.10">
    <property type="entry name" value="paralog of FGE (formylglycine-generating enzyme)"/>
    <property type="match status" value="1"/>
</dbReference>
<evidence type="ECO:0000313" key="3">
    <source>
        <dbReference type="Proteomes" id="UP000811899"/>
    </source>
</evidence>
<organism evidence="2 3">
    <name type="scientific">Geoanaerobacter pelophilus</name>
    <dbReference type="NCBI Taxonomy" id="60036"/>
    <lineage>
        <taxon>Bacteria</taxon>
        <taxon>Pseudomonadati</taxon>
        <taxon>Thermodesulfobacteriota</taxon>
        <taxon>Desulfuromonadia</taxon>
        <taxon>Geobacterales</taxon>
        <taxon>Geobacteraceae</taxon>
        <taxon>Geoanaerobacter</taxon>
    </lineage>
</organism>
<dbReference type="Proteomes" id="UP000811899">
    <property type="component" value="Unassembled WGS sequence"/>
</dbReference>
<dbReference type="SUPFAM" id="SSF56436">
    <property type="entry name" value="C-type lectin-like"/>
    <property type="match status" value="1"/>
</dbReference>
<accession>A0AAW4L459</accession>
<dbReference type="InterPro" id="IPR016187">
    <property type="entry name" value="CTDL_fold"/>
</dbReference>
<feature type="domain" description="Sulfatase-modifying factor enzyme-like" evidence="1">
    <location>
        <begin position="79"/>
        <end position="195"/>
    </location>
</feature>
<keyword evidence="3" id="KW-1185">Reference proteome</keyword>
<protein>
    <submittedName>
        <fullName evidence="2">SUMF1/EgtB/PvdO family nonheme iron enzyme</fullName>
    </submittedName>
</protein>
<dbReference type="AlphaFoldDB" id="A0AAW4L459"/>
<comment type="caution">
    <text evidence="2">The sequence shown here is derived from an EMBL/GenBank/DDBJ whole genome shotgun (WGS) entry which is preliminary data.</text>
</comment>
<reference evidence="2 3" key="1">
    <citation type="submission" date="2021-05" db="EMBL/GenBank/DDBJ databases">
        <title>The draft genome of Geobacter pelophilus DSM 12255.</title>
        <authorList>
            <person name="Xu Z."/>
            <person name="Masuda Y."/>
            <person name="Itoh H."/>
            <person name="Senoo K."/>
        </authorList>
    </citation>
    <scope>NUCLEOTIDE SEQUENCE [LARGE SCALE GENOMIC DNA]</scope>
    <source>
        <strain evidence="2 3">DSM 12255</strain>
    </source>
</reference>
<evidence type="ECO:0000313" key="2">
    <source>
        <dbReference type="EMBL" id="MBT0664347.1"/>
    </source>
</evidence>
<proteinExistence type="predicted"/>